<dbReference type="EMBL" id="BMDO01000016">
    <property type="protein sequence ID" value="GGI52691.1"/>
    <property type="molecule type" value="Genomic_DNA"/>
</dbReference>
<evidence type="ECO:0000313" key="2">
    <source>
        <dbReference type="Proteomes" id="UP000662074"/>
    </source>
</evidence>
<sequence>MAHSEYLKILETIFQKNREISDASSEKFQNLFVEDGGFRKLFYDYFKIAGGALVIADALEKRVVLLQDEVSDAKNYPKLNIPIRKDRTSKSRSLINFSALNEEEYNLLANKIFQIQRKNQGLYDHKNFVTFTKVPEFFKELPSSGDLASSSNYVVYNHGTMMYGFLIWRLLIWFLYKNFKENKDLQVKDCYNYLRSDSVENLNCTKTENYFTFPFLNKYFNLKSDPESSLQELDIPSNWKSHSANAHTHWQKIRAKVDRVKPQLSEEIDAIKYLDSPDALRQLTEIIDYKNNITDLNNEVVSAVFKHFVDSIGDNFDGSINSALDFLHKSNPIIVPYYYFCQIDGKLKEHFVFSIWHSPKHPISYYDEDGNLKKHTSVLNCMIALNEDLGETRKLELITAFKLISENVINSLFIEKLIRSEQRKDQFQFERNILLSSVKESPGIFLLGTNEERITFLAQQSRAINLIRALSEFKVLTQDKKIGIIGGGISGVTAAVACSYLGVKNINLFESDDDILMLQKTATHRFIHPYIYDWPSEIYEKDQAELPFLEWNADYTHSVLNQIRQQFYDSKLKIDLQVNVKIDDIKKSKQGYDLFANKKFKGHYDFLIMAIGYGYETNIFKSGDFQSYWKPDVLMRPFKTHTSVLVGGSGDGALIDLIRAKLKNTFDGEPINHKTIFDLTRLHSLRNLGLKMLEVDKKFAASQYLGENVSLREMYDANFKNDQEIPIALSDLKPFLRDDTVVYHASGTNQFNLNSSLLNRLIVYLLILDKQIESDRYTGMMVKNKKGKVVELSNSQTKTTDRISVDVSIFRFGTDKNFLKRSFPIFNGYNPELSYFRLNLTNYVSSDTIEWYKENMDVNK</sequence>
<evidence type="ECO:0000313" key="1">
    <source>
        <dbReference type="EMBL" id="GGI52691.1"/>
    </source>
</evidence>
<reference evidence="1" key="1">
    <citation type="journal article" date="2014" name="Int. J. Syst. Evol. Microbiol.">
        <title>Complete genome sequence of Corynebacterium casei LMG S-19264T (=DSM 44701T), isolated from a smear-ripened cheese.</title>
        <authorList>
            <consortium name="US DOE Joint Genome Institute (JGI-PGF)"/>
            <person name="Walter F."/>
            <person name="Albersmeier A."/>
            <person name="Kalinowski J."/>
            <person name="Ruckert C."/>
        </authorList>
    </citation>
    <scope>NUCLEOTIDE SEQUENCE</scope>
    <source>
        <strain evidence="1">CCM 8711</strain>
    </source>
</reference>
<dbReference type="Proteomes" id="UP000662074">
    <property type="component" value="Unassembled WGS sequence"/>
</dbReference>
<organism evidence="1 2">
    <name type="scientific">Mucilaginibacter galii</name>
    <dbReference type="NCBI Taxonomy" id="2005073"/>
    <lineage>
        <taxon>Bacteria</taxon>
        <taxon>Pseudomonadati</taxon>
        <taxon>Bacteroidota</taxon>
        <taxon>Sphingobacteriia</taxon>
        <taxon>Sphingobacteriales</taxon>
        <taxon>Sphingobacteriaceae</taxon>
        <taxon>Mucilaginibacter</taxon>
    </lineage>
</organism>
<keyword evidence="2" id="KW-1185">Reference proteome</keyword>
<reference evidence="1" key="2">
    <citation type="submission" date="2020-09" db="EMBL/GenBank/DDBJ databases">
        <authorList>
            <person name="Sun Q."/>
            <person name="Sedlacek I."/>
        </authorList>
    </citation>
    <scope>NUCLEOTIDE SEQUENCE</scope>
    <source>
        <strain evidence="1">CCM 8711</strain>
    </source>
</reference>
<dbReference type="RefSeq" id="WP_188418802.1">
    <property type="nucleotide sequence ID" value="NZ_BMDO01000016.1"/>
</dbReference>
<dbReference type="SUPFAM" id="SSF51905">
    <property type="entry name" value="FAD/NAD(P)-binding domain"/>
    <property type="match status" value="1"/>
</dbReference>
<protein>
    <submittedName>
        <fullName evidence="1">Uncharacterized protein</fullName>
    </submittedName>
</protein>
<name>A0A917JEM8_9SPHI</name>
<dbReference type="Gene3D" id="3.50.50.60">
    <property type="entry name" value="FAD/NAD(P)-binding domain"/>
    <property type="match status" value="1"/>
</dbReference>
<dbReference type="InterPro" id="IPR036188">
    <property type="entry name" value="FAD/NAD-bd_sf"/>
</dbReference>
<proteinExistence type="predicted"/>
<dbReference type="AlphaFoldDB" id="A0A917JEM8"/>
<comment type="caution">
    <text evidence="1">The sequence shown here is derived from an EMBL/GenBank/DDBJ whole genome shotgun (WGS) entry which is preliminary data.</text>
</comment>
<accession>A0A917JEM8</accession>
<gene>
    <name evidence="1" type="ORF">GCM10011425_39030</name>
</gene>